<evidence type="ECO:0000259" key="4">
    <source>
        <dbReference type="PROSITE" id="PS51084"/>
    </source>
</evidence>
<evidence type="ECO:0000256" key="2">
    <source>
        <dbReference type="PIRSR" id="PIRSR601310-3"/>
    </source>
</evidence>
<reference evidence="5" key="1">
    <citation type="submission" date="2020-02" db="EMBL/GenBank/DDBJ databases">
        <authorList>
            <person name="Meier V. D."/>
        </authorList>
    </citation>
    <scope>NUCLEOTIDE SEQUENCE</scope>
    <source>
        <strain evidence="5">AVDCRST_MAG93</strain>
    </source>
</reference>
<evidence type="ECO:0000256" key="1">
    <source>
        <dbReference type="PIRSR" id="PIRSR601310-1"/>
    </source>
</evidence>
<dbReference type="PANTHER" id="PTHR46648:SF1">
    <property type="entry name" value="ADENOSINE 5'-MONOPHOSPHORAMIDASE HNT1"/>
    <property type="match status" value="1"/>
</dbReference>
<dbReference type="EMBL" id="CADCTR010001662">
    <property type="protein sequence ID" value="CAA9306293.1"/>
    <property type="molecule type" value="Genomic_DNA"/>
</dbReference>
<dbReference type="GO" id="GO:0004081">
    <property type="term" value="F:bis(5'-nucleosyl)-tetraphosphatase (asymmetrical) activity"/>
    <property type="evidence" value="ECO:0007669"/>
    <property type="project" value="UniProtKB-EC"/>
</dbReference>
<feature type="active site" description="Tele-AMP-histidine intermediate" evidence="1">
    <location>
        <position position="114"/>
    </location>
</feature>
<dbReference type="PROSITE" id="PS51084">
    <property type="entry name" value="HIT_2"/>
    <property type="match status" value="1"/>
</dbReference>
<dbReference type="AlphaFoldDB" id="A0A6J4KHQ5"/>
<dbReference type="InterPro" id="IPR011146">
    <property type="entry name" value="HIT-like"/>
</dbReference>
<dbReference type="PANTHER" id="PTHR46648">
    <property type="entry name" value="HIT FAMILY PROTEIN 1"/>
    <property type="match status" value="1"/>
</dbReference>
<dbReference type="EC" id="3.6.1.17" evidence="5"/>
<name>A0A6J4KHQ5_9CHLR</name>
<keyword evidence="5" id="KW-0378">Hydrolase</keyword>
<sequence>MFSHAPEDYACPFCLLAGADLGSDGSNQNDVIYRDDEVTAFVASKWWPNNKGHVLVIPNAHYENIYDLPPALGAPIQRLARTVALAMKATYGCDGVSTRQHNEPKGGQDVWHYHLHVLPRYSGDILYLTRGRPTRPQERRPYAMVLRKHLAHE</sequence>
<dbReference type="Gene3D" id="3.30.428.10">
    <property type="entry name" value="HIT-like"/>
    <property type="match status" value="1"/>
</dbReference>
<organism evidence="5">
    <name type="scientific">uncultured Chloroflexia bacterium</name>
    <dbReference type="NCBI Taxonomy" id="1672391"/>
    <lineage>
        <taxon>Bacteria</taxon>
        <taxon>Bacillati</taxon>
        <taxon>Chloroflexota</taxon>
        <taxon>Chloroflexia</taxon>
        <taxon>environmental samples</taxon>
    </lineage>
</organism>
<evidence type="ECO:0000256" key="3">
    <source>
        <dbReference type="PROSITE-ProRule" id="PRU00464"/>
    </source>
</evidence>
<dbReference type="InterPro" id="IPR036265">
    <property type="entry name" value="HIT-like_sf"/>
</dbReference>
<dbReference type="InterPro" id="IPR001310">
    <property type="entry name" value="Histidine_triad_HIT"/>
</dbReference>
<accession>A0A6J4KHQ5</accession>
<proteinExistence type="predicted"/>
<feature type="short sequence motif" description="Histidine triad motif" evidence="2 3">
    <location>
        <begin position="112"/>
        <end position="116"/>
    </location>
</feature>
<feature type="domain" description="HIT" evidence="4">
    <location>
        <begin position="12"/>
        <end position="127"/>
    </location>
</feature>
<dbReference type="GO" id="GO:0009117">
    <property type="term" value="P:nucleotide metabolic process"/>
    <property type="evidence" value="ECO:0007669"/>
    <property type="project" value="TreeGrafter"/>
</dbReference>
<evidence type="ECO:0000313" key="5">
    <source>
        <dbReference type="EMBL" id="CAA9306293.1"/>
    </source>
</evidence>
<dbReference type="SUPFAM" id="SSF54197">
    <property type="entry name" value="HIT-like"/>
    <property type="match status" value="1"/>
</dbReference>
<protein>
    <submittedName>
        <fullName evidence="5">Bis(5'-nucleosyl)-tetraphosphatase (Asymmetrical)</fullName>
        <ecNumber evidence="5">3.6.1.17</ecNumber>
    </submittedName>
</protein>
<dbReference type="Pfam" id="PF01230">
    <property type="entry name" value="HIT"/>
    <property type="match status" value="1"/>
</dbReference>
<gene>
    <name evidence="5" type="ORF">AVDCRST_MAG93-4929</name>
</gene>